<reference evidence="1" key="1">
    <citation type="submission" date="2014-09" db="EMBL/GenBank/DDBJ databases">
        <authorList>
            <person name="Magalhaes I.L.F."/>
            <person name="Oliveira U."/>
            <person name="Santos F.R."/>
            <person name="Vidigal T.H.D.A."/>
            <person name="Brescovit A.D."/>
            <person name="Santos A.J."/>
        </authorList>
    </citation>
    <scope>NUCLEOTIDE SEQUENCE</scope>
    <source>
        <tissue evidence="1">Shoot tissue taken approximately 20 cm above the soil surface</tissue>
    </source>
</reference>
<dbReference type="EMBL" id="GBRH01230635">
    <property type="protein sequence ID" value="JAD67260.1"/>
    <property type="molecule type" value="Transcribed_RNA"/>
</dbReference>
<name>A0A0A9C1I7_ARUDO</name>
<accession>A0A0A9C1I7</accession>
<reference evidence="1" key="2">
    <citation type="journal article" date="2015" name="Data Brief">
        <title>Shoot transcriptome of the giant reed, Arundo donax.</title>
        <authorList>
            <person name="Barrero R.A."/>
            <person name="Guerrero F.D."/>
            <person name="Moolhuijzen P."/>
            <person name="Goolsby J.A."/>
            <person name="Tidwell J."/>
            <person name="Bellgard S.E."/>
            <person name="Bellgard M.I."/>
        </authorList>
    </citation>
    <scope>NUCLEOTIDE SEQUENCE</scope>
    <source>
        <tissue evidence="1">Shoot tissue taken approximately 20 cm above the soil surface</tissue>
    </source>
</reference>
<organism evidence="1">
    <name type="scientific">Arundo donax</name>
    <name type="common">Giant reed</name>
    <name type="synonym">Donax arundinaceus</name>
    <dbReference type="NCBI Taxonomy" id="35708"/>
    <lineage>
        <taxon>Eukaryota</taxon>
        <taxon>Viridiplantae</taxon>
        <taxon>Streptophyta</taxon>
        <taxon>Embryophyta</taxon>
        <taxon>Tracheophyta</taxon>
        <taxon>Spermatophyta</taxon>
        <taxon>Magnoliopsida</taxon>
        <taxon>Liliopsida</taxon>
        <taxon>Poales</taxon>
        <taxon>Poaceae</taxon>
        <taxon>PACMAD clade</taxon>
        <taxon>Arundinoideae</taxon>
        <taxon>Arundineae</taxon>
        <taxon>Arundo</taxon>
    </lineage>
</organism>
<proteinExistence type="predicted"/>
<dbReference type="AlphaFoldDB" id="A0A0A9C1I7"/>
<sequence>MQNWMHDLNFGKAGFGFVAVNHFAAKVRCADLILVSRSSGSCLFSLVWEVVVRLLLDL</sequence>
<protein>
    <submittedName>
        <fullName evidence="1">Uncharacterized protein</fullName>
    </submittedName>
</protein>
<evidence type="ECO:0000313" key="1">
    <source>
        <dbReference type="EMBL" id="JAD67260.1"/>
    </source>
</evidence>